<keyword evidence="5" id="KW-1185">Reference proteome</keyword>
<evidence type="ECO:0000259" key="3">
    <source>
        <dbReference type="PROSITE" id="PS01031"/>
    </source>
</evidence>
<evidence type="ECO:0000313" key="4">
    <source>
        <dbReference type="EMBL" id="OQR76519.1"/>
    </source>
</evidence>
<evidence type="ECO:0000256" key="2">
    <source>
        <dbReference type="RuleBase" id="RU003616"/>
    </source>
</evidence>
<comment type="caution">
    <text evidence="4">The sequence shown here is derived from an EMBL/GenBank/DDBJ whole genome shotgun (WGS) entry which is preliminary data.</text>
</comment>
<dbReference type="GO" id="GO:0042026">
    <property type="term" value="P:protein refolding"/>
    <property type="evidence" value="ECO:0007669"/>
    <property type="project" value="TreeGrafter"/>
</dbReference>
<dbReference type="InterPro" id="IPR001436">
    <property type="entry name" value="Alpha-crystallin/sHSP_animal"/>
</dbReference>
<proteinExistence type="inferred from homology"/>
<name>A0A1V9XSR7_9ACAR</name>
<dbReference type="Gene3D" id="2.60.40.790">
    <property type="match status" value="1"/>
</dbReference>
<dbReference type="InterPro" id="IPR008978">
    <property type="entry name" value="HSP20-like_chaperone"/>
</dbReference>
<reference evidence="4 5" key="1">
    <citation type="journal article" date="2017" name="Gigascience">
        <title>Draft genome of the honey bee ectoparasitic mite, Tropilaelaps mercedesae, is shaped by the parasitic life history.</title>
        <authorList>
            <person name="Dong X."/>
            <person name="Armstrong S.D."/>
            <person name="Xia D."/>
            <person name="Makepeace B.L."/>
            <person name="Darby A.C."/>
            <person name="Kadowaki T."/>
        </authorList>
    </citation>
    <scope>NUCLEOTIDE SEQUENCE [LARGE SCALE GENOMIC DNA]</scope>
    <source>
        <strain evidence="4">Wuxi-XJTLU</strain>
    </source>
</reference>
<dbReference type="OrthoDB" id="1431247at2759"/>
<dbReference type="PROSITE" id="PS01031">
    <property type="entry name" value="SHSP"/>
    <property type="match status" value="1"/>
</dbReference>
<protein>
    <recommendedName>
        <fullName evidence="3">SHSP domain-containing protein</fullName>
    </recommendedName>
</protein>
<accession>A0A1V9XSR7</accession>
<dbReference type="PANTHER" id="PTHR45640:SF26">
    <property type="entry name" value="RE23625P"/>
    <property type="match status" value="1"/>
</dbReference>
<evidence type="ECO:0000313" key="5">
    <source>
        <dbReference type="Proteomes" id="UP000192247"/>
    </source>
</evidence>
<dbReference type="AlphaFoldDB" id="A0A1V9XSR7"/>
<dbReference type="GO" id="GO:0005634">
    <property type="term" value="C:nucleus"/>
    <property type="evidence" value="ECO:0007669"/>
    <property type="project" value="TreeGrafter"/>
</dbReference>
<dbReference type="CDD" id="cd06526">
    <property type="entry name" value="metazoan_ACD"/>
    <property type="match status" value="1"/>
</dbReference>
<feature type="domain" description="SHSP" evidence="3">
    <location>
        <begin position="72"/>
        <end position="183"/>
    </location>
</feature>
<comment type="similarity">
    <text evidence="1 2">Belongs to the small heat shock protein (HSP20) family.</text>
</comment>
<dbReference type="GO" id="GO:0051082">
    <property type="term" value="F:unfolded protein binding"/>
    <property type="evidence" value="ECO:0007669"/>
    <property type="project" value="TreeGrafter"/>
</dbReference>
<dbReference type="Proteomes" id="UP000192247">
    <property type="component" value="Unassembled WGS sequence"/>
</dbReference>
<dbReference type="PANTHER" id="PTHR45640">
    <property type="entry name" value="HEAT SHOCK PROTEIN HSP-12.2-RELATED"/>
    <property type="match status" value="1"/>
</dbReference>
<sequence length="194" mass="23212">MSDMKLSRYFDNRDRPIDYWPDRDRLFDWFEDHMRRIEDDFARNRSSLLPLDSTYRSSFFAPDRRRRLFETWLRDEFEPRVVENHSENAIEYHIPTGAGDFFKPDDLEVNVRGRDVEVRARREEKSDDGSSYALREVRRVVRVPEGVDVDRVAAEMRHNGKLIVKAPMERPPLENRNDNNQSSTVVPIKVNRVW</sequence>
<organism evidence="4 5">
    <name type="scientific">Tropilaelaps mercedesae</name>
    <dbReference type="NCBI Taxonomy" id="418985"/>
    <lineage>
        <taxon>Eukaryota</taxon>
        <taxon>Metazoa</taxon>
        <taxon>Ecdysozoa</taxon>
        <taxon>Arthropoda</taxon>
        <taxon>Chelicerata</taxon>
        <taxon>Arachnida</taxon>
        <taxon>Acari</taxon>
        <taxon>Parasitiformes</taxon>
        <taxon>Mesostigmata</taxon>
        <taxon>Gamasina</taxon>
        <taxon>Dermanyssoidea</taxon>
        <taxon>Laelapidae</taxon>
        <taxon>Tropilaelaps</taxon>
    </lineage>
</organism>
<evidence type="ECO:0000256" key="1">
    <source>
        <dbReference type="PROSITE-ProRule" id="PRU00285"/>
    </source>
</evidence>
<dbReference type="GO" id="GO:0009408">
    <property type="term" value="P:response to heat"/>
    <property type="evidence" value="ECO:0007669"/>
    <property type="project" value="TreeGrafter"/>
</dbReference>
<dbReference type="GO" id="GO:0005737">
    <property type="term" value="C:cytoplasm"/>
    <property type="evidence" value="ECO:0007669"/>
    <property type="project" value="TreeGrafter"/>
</dbReference>
<dbReference type="EMBL" id="MNPL01004736">
    <property type="protein sequence ID" value="OQR76519.1"/>
    <property type="molecule type" value="Genomic_DNA"/>
</dbReference>
<dbReference type="STRING" id="418985.A0A1V9XSR7"/>
<dbReference type="SUPFAM" id="SSF49764">
    <property type="entry name" value="HSP20-like chaperones"/>
    <property type="match status" value="1"/>
</dbReference>
<gene>
    <name evidence="4" type="ORF">BIW11_00580</name>
</gene>
<dbReference type="Pfam" id="PF00011">
    <property type="entry name" value="HSP20"/>
    <property type="match status" value="1"/>
</dbReference>
<dbReference type="InterPro" id="IPR002068">
    <property type="entry name" value="A-crystallin/Hsp20_dom"/>
</dbReference>
<dbReference type="InParanoid" id="A0A1V9XSR7"/>